<feature type="domain" description="Tail specific protease" evidence="2">
    <location>
        <begin position="266"/>
        <end position="469"/>
    </location>
</feature>
<dbReference type="InterPro" id="IPR029045">
    <property type="entry name" value="ClpP/crotonase-like_dom_sf"/>
</dbReference>
<dbReference type="PANTHER" id="PTHR32060">
    <property type="entry name" value="TAIL-SPECIFIC PROTEASE"/>
    <property type="match status" value="1"/>
</dbReference>
<reference evidence="3 4" key="1">
    <citation type="submission" date="2019-11" db="EMBL/GenBank/DDBJ databases">
        <title>Pedobacter sp. HMF7056 Genome sequencing and assembly.</title>
        <authorList>
            <person name="Kang H."/>
            <person name="Kim H."/>
            <person name="Joh K."/>
        </authorList>
    </citation>
    <scope>NUCLEOTIDE SEQUENCE [LARGE SCALE GENOMIC DNA]</scope>
    <source>
        <strain evidence="3 4">HMF7056</strain>
    </source>
</reference>
<dbReference type="GO" id="GO:0007165">
    <property type="term" value="P:signal transduction"/>
    <property type="evidence" value="ECO:0007669"/>
    <property type="project" value="TreeGrafter"/>
</dbReference>
<name>A0A7K1XXF3_9SPHI</name>
<dbReference type="Proteomes" id="UP000451233">
    <property type="component" value="Unassembled WGS sequence"/>
</dbReference>
<evidence type="ECO:0000313" key="3">
    <source>
        <dbReference type="EMBL" id="MXV15695.1"/>
    </source>
</evidence>
<protein>
    <recommendedName>
        <fullName evidence="2">Tail specific protease domain-containing protein</fullName>
    </recommendedName>
</protein>
<organism evidence="3 4">
    <name type="scientific">Hufsiella ginkgonis</name>
    <dbReference type="NCBI Taxonomy" id="2695274"/>
    <lineage>
        <taxon>Bacteria</taxon>
        <taxon>Pseudomonadati</taxon>
        <taxon>Bacteroidota</taxon>
        <taxon>Sphingobacteriia</taxon>
        <taxon>Sphingobacteriales</taxon>
        <taxon>Sphingobacteriaceae</taxon>
        <taxon>Hufsiella</taxon>
    </lineage>
</organism>
<dbReference type="GO" id="GO:0006508">
    <property type="term" value="P:proteolysis"/>
    <property type="evidence" value="ECO:0007669"/>
    <property type="project" value="InterPro"/>
</dbReference>
<dbReference type="Gene3D" id="2.60.120.260">
    <property type="entry name" value="Galactose-binding domain-like"/>
    <property type="match status" value="1"/>
</dbReference>
<dbReference type="SMART" id="SM00245">
    <property type="entry name" value="TSPc"/>
    <property type="match status" value="1"/>
</dbReference>
<keyword evidence="4" id="KW-1185">Reference proteome</keyword>
<dbReference type="AlphaFoldDB" id="A0A7K1XXF3"/>
<dbReference type="GO" id="GO:0008236">
    <property type="term" value="F:serine-type peptidase activity"/>
    <property type="evidence" value="ECO:0007669"/>
    <property type="project" value="InterPro"/>
</dbReference>
<dbReference type="RefSeq" id="WP_160906672.1">
    <property type="nucleotide sequence ID" value="NZ_WVHS01000002.1"/>
</dbReference>
<dbReference type="PANTHER" id="PTHR32060:SF30">
    <property type="entry name" value="CARBOXY-TERMINAL PROCESSING PROTEASE CTPA"/>
    <property type="match status" value="1"/>
</dbReference>
<dbReference type="GO" id="GO:0004175">
    <property type="term" value="F:endopeptidase activity"/>
    <property type="evidence" value="ECO:0007669"/>
    <property type="project" value="TreeGrafter"/>
</dbReference>
<dbReference type="Pfam" id="PF03572">
    <property type="entry name" value="Peptidase_S41"/>
    <property type="match status" value="1"/>
</dbReference>
<proteinExistence type="predicted"/>
<sequence length="494" mass="53839">MRAARRILYLILPLLAAAFAAKGQFRNLDFSSRCASSKTGLCYWDLSYGTRGSCSMYAEANNPGLLIRGEALTSVGYSEQTAALPKIPGLRIIEVSARIRTENATGKGAGLNIGIYDAQDRLLNNKDMGHTSFSWIHGTTGWKVYRIRSICPEGSARVRVGAILYGKGTARFDDFKVTITNIKGKKISPVAQEYLSAACDTIMRHSLVKDMIDIDGLKKKALLIAGPAKTCADCYLAVEYLLSSLRAYGDEHSLFMGAPEVSRWQNGENTMARVRMPVGKVVDSCGYLLVPAFYTGNKKLAATYADTLQKMIAMLDKESIRGWVIDLRENTGGNQGPMIAGLGPFFSADKLGYLVNVNNTKQYWYYKNGVYGWNGEKVLQVTQPVTLSKNRPIAVLTGGLTGSSGEVVALSFTGNACTKSFGLPTWGLTIGNRSFELADGARIMLASTVMADRSGKLYQDSINPDVLVVQGIETTGDDTLRKALEWLKTVKDVK</sequence>
<feature type="chain" id="PRO_5029781820" description="Tail specific protease domain-containing protein" evidence="1">
    <location>
        <begin position="21"/>
        <end position="494"/>
    </location>
</feature>
<evidence type="ECO:0000313" key="4">
    <source>
        <dbReference type="Proteomes" id="UP000451233"/>
    </source>
</evidence>
<accession>A0A7K1XXF3</accession>
<evidence type="ECO:0000256" key="1">
    <source>
        <dbReference type="SAM" id="SignalP"/>
    </source>
</evidence>
<evidence type="ECO:0000259" key="2">
    <source>
        <dbReference type="SMART" id="SM00245"/>
    </source>
</evidence>
<dbReference type="InterPro" id="IPR005151">
    <property type="entry name" value="Tail-specific_protease"/>
</dbReference>
<keyword evidence="1" id="KW-0732">Signal</keyword>
<gene>
    <name evidence="3" type="ORF">GS398_10305</name>
</gene>
<dbReference type="EMBL" id="WVHS01000002">
    <property type="protein sequence ID" value="MXV15695.1"/>
    <property type="molecule type" value="Genomic_DNA"/>
</dbReference>
<dbReference type="SUPFAM" id="SSF52096">
    <property type="entry name" value="ClpP/crotonase"/>
    <property type="match status" value="1"/>
</dbReference>
<dbReference type="GO" id="GO:0030288">
    <property type="term" value="C:outer membrane-bounded periplasmic space"/>
    <property type="evidence" value="ECO:0007669"/>
    <property type="project" value="TreeGrafter"/>
</dbReference>
<feature type="signal peptide" evidence="1">
    <location>
        <begin position="1"/>
        <end position="20"/>
    </location>
</feature>
<dbReference type="Gene3D" id="3.90.226.10">
    <property type="entry name" value="2-enoyl-CoA Hydratase, Chain A, domain 1"/>
    <property type="match status" value="1"/>
</dbReference>
<comment type="caution">
    <text evidence="3">The sequence shown here is derived from an EMBL/GenBank/DDBJ whole genome shotgun (WGS) entry which is preliminary data.</text>
</comment>